<name>A0A6V1QED1_HETAK</name>
<protein>
    <submittedName>
        <fullName evidence="2">Uncharacterized protein</fullName>
    </submittedName>
</protein>
<sequence>MDALPNPSPDSSGLLSRLQAFLPQMENANKKLMEKIAKEGDESVRIDLGAGEEDEEESDSDDCNQGQCDTKLEGDGGDEAVPVVEMNLAIGPFGENNPILMAEEDENQMDTDDKDEAGSDTEHDKGQQITIKEGSEKEACVENLLLHCQKRDDGGDSGDSQGPGSCNNLLSMPPPKKDKVLIEEIMPPT</sequence>
<feature type="compositionally biased region" description="Acidic residues" evidence="1">
    <location>
        <begin position="102"/>
        <end position="115"/>
    </location>
</feature>
<dbReference type="GO" id="GO:0000492">
    <property type="term" value="P:box C/D snoRNP assembly"/>
    <property type="evidence" value="ECO:0007669"/>
    <property type="project" value="InterPro"/>
</dbReference>
<proteinExistence type="predicted"/>
<feature type="compositionally biased region" description="Basic and acidic residues" evidence="1">
    <location>
        <begin position="116"/>
        <end position="126"/>
    </location>
</feature>
<feature type="region of interest" description="Disordered" evidence="1">
    <location>
        <begin position="149"/>
        <end position="189"/>
    </location>
</feature>
<organism evidence="2">
    <name type="scientific">Heterosigma akashiwo</name>
    <name type="common">Chromophytic alga</name>
    <name type="synonym">Heterosigma carterae</name>
    <dbReference type="NCBI Taxonomy" id="2829"/>
    <lineage>
        <taxon>Eukaryota</taxon>
        <taxon>Sar</taxon>
        <taxon>Stramenopiles</taxon>
        <taxon>Ochrophyta</taxon>
        <taxon>Raphidophyceae</taxon>
        <taxon>Chattonellales</taxon>
        <taxon>Chattonellaceae</taxon>
        <taxon>Heterosigma</taxon>
    </lineage>
</organism>
<dbReference type="EMBL" id="HBIU01022728">
    <property type="protein sequence ID" value="CAE0631859.1"/>
    <property type="molecule type" value="Transcribed_RNA"/>
</dbReference>
<reference evidence="2" key="1">
    <citation type="submission" date="2021-01" db="EMBL/GenBank/DDBJ databases">
        <authorList>
            <person name="Corre E."/>
            <person name="Pelletier E."/>
            <person name="Niang G."/>
            <person name="Scheremetjew M."/>
            <person name="Finn R."/>
            <person name="Kale V."/>
            <person name="Holt S."/>
            <person name="Cochrane G."/>
            <person name="Meng A."/>
            <person name="Brown T."/>
            <person name="Cohen L."/>
        </authorList>
    </citation>
    <scope>NUCLEOTIDE SEQUENCE</scope>
    <source>
        <strain evidence="2">CCMP3107</strain>
    </source>
</reference>
<dbReference type="InterPro" id="IPR027921">
    <property type="entry name" value="NOPCHAP1"/>
</dbReference>
<feature type="region of interest" description="Disordered" evidence="1">
    <location>
        <begin position="102"/>
        <end position="136"/>
    </location>
</feature>
<dbReference type="Pfam" id="PF15370">
    <property type="entry name" value="NOPCHAP1"/>
    <property type="match status" value="1"/>
</dbReference>
<feature type="region of interest" description="Disordered" evidence="1">
    <location>
        <begin position="37"/>
        <end position="78"/>
    </location>
</feature>
<evidence type="ECO:0000256" key="1">
    <source>
        <dbReference type="SAM" id="MobiDB-lite"/>
    </source>
</evidence>
<dbReference type="AlphaFoldDB" id="A0A6V1QED1"/>
<gene>
    <name evidence="2" type="ORF">HAKA00212_LOCUS10564</name>
</gene>
<evidence type="ECO:0000313" key="2">
    <source>
        <dbReference type="EMBL" id="CAE0631859.1"/>
    </source>
</evidence>
<accession>A0A6V1QED1</accession>
<feature type="compositionally biased region" description="Acidic residues" evidence="1">
    <location>
        <begin position="50"/>
        <end position="62"/>
    </location>
</feature>